<dbReference type="InterPro" id="IPR053137">
    <property type="entry name" value="NLR-like"/>
</dbReference>
<dbReference type="PANTHER" id="PTHR46082">
    <property type="entry name" value="ATP/GTP-BINDING PROTEIN-RELATED"/>
    <property type="match status" value="1"/>
</dbReference>
<organism evidence="4 5">
    <name type="scientific">Aspergillus cavernicola</name>
    <dbReference type="NCBI Taxonomy" id="176166"/>
    <lineage>
        <taxon>Eukaryota</taxon>
        <taxon>Fungi</taxon>
        <taxon>Dikarya</taxon>
        <taxon>Ascomycota</taxon>
        <taxon>Pezizomycotina</taxon>
        <taxon>Eurotiomycetes</taxon>
        <taxon>Eurotiomycetidae</taxon>
        <taxon>Eurotiales</taxon>
        <taxon>Aspergillaceae</taxon>
        <taxon>Aspergillus</taxon>
        <taxon>Aspergillus subgen. Nidulantes</taxon>
    </lineage>
</organism>
<dbReference type="InterPro" id="IPR035994">
    <property type="entry name" value="Nucleoside_phosphorylase_sf"/>
</dbReference>
<dbReference type="SMART" id="SM00248">
    <property type="entry name" value="ANK"/>
    <property type="match status" value="3"/>
</dbReference>
<feature type="repeat" description="ANK" evidence="2">
    <location>
        <begin position="782"/>
        <end position="815"/>
    </location>
</feature>
<dbReference type="SUPFAM" id="SSF52540">
    <property type="entry name" value="P-loop containing nucleoside triphosphate hydrolases"/>
    <property type="match status" value="1"/>
</dbReference>
<dbReference type="Pfam" id="PF22939">
    <property type="entry name" value="WHD_GPIID"/>
    <property type="match status" value="1"/>
</dbReference>
<dbReference type="PRINTS" id="PR01415">
    <property type="entry name" value="ANKYRIN"/>
</dbReference>
<dbReference type="PROSITE" id="PS50088">
    <property type="entry name" value="ANK_REPEAT"/>
    <property type="match status" value="2"/>
</dbReference>
<dbReference type="SUPFAM" id="SSF48403">
    <property type="entry name" value="Ankyrin repeat"/>
    <property type="match status" value="1"/>
</dbReference>
<dbReference type="Pfam" id="PF24883">
    <property type="entry name" value="NPHP3_N"/>
    <property type="match status" value="1"/>
</dbReference>
<name>A0ABR4IWI5_9EURO</name>
<keyword evidence="2" id="KW-0040">ANK repeat</keyword>
<dbReference type="Gene3D" id="1.25.40.20">
    <property type="entry name" value="Ankyrin repeat-containing domain"/>
    <property type="match status" value="2"/>
</dbReference>
<evidence type="ECO:0000259" key="3">
    <source>
        <dbReference type="PROSITE" id="PS50837"/>
    </source>
</evidence>
<dbReference type="SUPFAM" id="SSF53167">
    <property type="entry name" value="Purine and uridine phosphorylases"/>
    <property type="match status" value="1"/>
</dbReference>
<evidence type="ECO:0000256" key="1">
    <source>
        <dbReference type="ARBA" id="ARBA00022737"/>
    </source>
</evidence>
<dbReference type="InterPro" id="IPR007111">
    <property type="entry name" value="NACHT_NTPase"/>
</dbReference>
<sequence>METVCPTLVTNHNRKLTATDYTVGWICALPLELAASEGMLDKVHEGLMIAEGDKNKYILGEINGHNVTMACLPTGSIGQTPAATVAADMMHSFPRIRFGLMVGIGGGAPNPNARPDEDVRLGDVVVSIPKGELGAVIKYDRGKVVAGGEFQHTGILNVPPSLLTTANAISRRIADMIQRKHKAEDANLESLQKYQYPGAEYDQLFEADYEHVDRGDAPNPVLQGFEDHEDDPGDLEFPCPHCDDDRIVPRRLRRKKDPVIHYGTIASADVLRKKYGILCFEMEAAGLMNDFPCLVIRGICDYSDTHKNKIWQRYAAATAAAYTKELLGIVQRAENQKRDEVLDWLGPDMHTKKLVDSRRKWHRDTGKAFLESQSFLNWISNQTQTLWCHGIAGSGKTIFASLVVDRLHAAQKESAPNEKAAVICLYLEYERMQEQSLQALLAAVLRQLVHQCPEPPSSVIELHTTHTANQSQPLLEEITSVLADVMRKFPEVFLVVDALDECPEDAARVLLSNLRDQQRSTGMKLLTTSRPTINFGEFFEEYESMEIQAMEHDVKAVLDSLIIKLPRLVREDKHLQDKIKTSIVEAVDGMQRTVGDINDALRALKESPDKISTVYERTLRRIDGHTPKDQQMARRILAWIVLAKRPLSCREFQHALNVRIGEDFDKDYFRGNLEESVALCAGLVVINKESDSVQLMHHTARIYFKTRENQPDWICRAGETITAACVTYLSFSAFSDGPCFNDEMLSARLQEFPFLAYAAQEWGNHMRESDGTMHIIAATDEDGGTALHRAAENGHVDVVLLLLLHEGVNIDLQKKKHGHTALHLAALIGHDGVVKALLQQGACANLQDDEGWTALHVAAWTGKKDVVDALWNSKTNQPPGGSK</sequence>
<dbReference type="InterPro" id="IPR056884">
    <property type="entry name" value="NPHP3-like_N"/>
</dbReference>
<accession>A0ABR4IWI5</accession>
<dbReference type="PROSITE" id="PS50297">
    <property type="entry name" value="ANK_REP_REGION"/>
    <property type="match status" value="2"/>
</dbReference>
<evidence type="ECO:0000313" key="4">
    <source>
        <dbReference type="EMBL" id="KAL2832131.1"/>
    </source>
</evidence>
<dbReference type="InterPro" id="IPR036770">
    <property type="entry name" value="Ankyrin_rpt-contain_sf"/>
</dbReference>
<gene>
    <name evidence="4" type="ORF">BDW59DRAFT_181455</name>
</gene>
<dbReference type="EMBL" id="JBFXLS010000007">
    <property type="protein sequence ID" value="KAL2832131.1"/>
    <property type="molecule type" value="Genomic_DNA"/>
</dbReference>
<dbReference type="Gene3D" id="3.40.50.1580">
    <property type="entry name" value="Nucleoside phosphorylase domain"/>
    <property type="match status" value="1"/>
</dbReference>
<dbReference type="Proteomes" id="UP001610335">
    <property type="component" value="Unassembled WGS sequence"/>
</dbReference>
<dbReference type="InterPro" id="IPR027417">
    <property type="entry name" value="P-loop_NTPase"/>
</dbReference>
<keyword evidence="5" id="KW-1185">Reference proteome</keyword>
<protein>
    <recommendedName>
        <fullName evidence="3">NACHT domain-containing protein</fullName>
    </recommendedName>
</protein>
<evidence type="ECO:0000256" key="2">
    <source>
        <dbReference type="PROSITE-ProRule" id="PRU00023"/>
    </source>
</evidence>
<evidence type="ECO:0000313" key="5">
    <source>
        <dbReference type="Proteomes" id="UP001610335"/>
    </source>
</evidence>
<dbReference type="InterPro" id="IPR054471">
    <property type="entry name" value="GPIID_WHD"/>
</dbReference>
<dbReference type="Gene3D" id="3.40.50.300">
    <property type="entry name" value="P-loop containing nucleotide triphosphate hydrolases"/>
    <property type="match status" value="1"/>
</dbReference>
<dbReference type="PROSITE" id="PS50837">
    <property type="entry name" value="NACHT"/>
    <property type="match status" value="1"/>
</dbReference>
<comment type="caution">
    <text evidence="4">The sequence shown here is derived from an EMBL/GenBank/DDBJ whole genome shotgun (WGS) entry which is preliminary data.</text>
</comment>
<dbReference type="Pfam" id="PF12796">
    <property type="entry name" value="Ank_2"/>
    <property type="match status" value="1"/>
</dbReference>
<dbReference type="InterPro" id="IPR002110">
    <property type="entry name" value="Ankyrin_rpt"/>
</dbReference>
<feature type="repeat" description="ANK" evidence="2">
    <location>
        <begin position="817"/>
        <end position="849"/>
    </location>
</feature>
<reference evidence="4 5" key="1">
    <citation type="submission" date="2024-07" db="EMBL/GenBank/DDBJ databases">
        <title>Section-level genome sequencing and comparative genomics of Aspergillus sections Usti and Cavernicolus.</title>
        <authorList>
            <consortium name="Lawrence Berkeley National Laboratory"/>
            <person name="Nybo J.L."/>
            <person name="Vesth T.C."/>
            <person name="Theobald S."/>
            <person name="Frisvad J.C."/>
            <person name="Larsen T.O."/>
            <person name="Kjaerboelling I."/>
            <person name="Rothschild-Mancinelli K."/>
            <person name="Lyhne E.K."/>
            <person name="Kogle M.E."/>
            <person name="Barry K."/>
            <person name="Clum A."/>
            <person name="Na H."/>
            <person name="Ledsgaard L."/>
            <person name="Lin J."/>
            <person name="Lipzen A."/>
            <person name="Kuo A."/>
            <person name="Riley R."/>
            <person name="Mondo S."/>
            <person name="LaButti K."/>
            <person name="Haridas S."/>
            <person name="Pangalinan J."/>
            <person name="Salamov A.A."/>
            <person name="Simmons B.A."/>
            <person name="Magnuson J.K."/>
            <person name="Chen J."/>
            <person name="Drula E."/>
            <person name="Henrissat B."/>
            <person name="Wiebenga A."/>
            <person name="Lubbers R.J."/>
            <person name="Gomes A.C."/>
            <person name="Makela M.R."/>
            <person name="Stajich J."/>
            <person name="Grigoriev I.V."/>
            <person name="Mortensen U.H."/>
            <person name="De vries R.P."/>
            <person name="Baker S.E."/>
            <person name="Andersen M.R."/>
        </authorList>
    </citation>
    <scope>NUCLEOTIDE SEQUENCE [LARGE SCALE GENOMIC DNA]</scope>
    <source>
        <strain evidence="4 5">CBS 600.67</strain>
    </source>
</reference>
<proteinExistence type="predicted"/>
<feature type="domain" description="NACHT" evidence="3">
    <location>
        <begin position="384"/>
        <end position="531"/>
    </location>
</feature>
<keyword evidence="1" id="KW-0677">Repeat</keyword>
<dbReference type="PANTHER" id="PTHR46082:SF11">
    <property type="entry name" value="AAA+ ATPASE DOMAIN-CONTAINING PROTEIN-RELATED"/>
    <property type="match status" value="1"/>
</dbReference>